<comment type="subcellular location">
    <subcellularLocation>
        <location evidence="1">Cell inner membrane</location>
    </subcellularLocation>
</comment>
<organism evidence="11 12">
    <name type="scientific">Prochlorothrix hollandica PCC 9006 = CALU 1027</name>
    <dbReference type="NCBI Taxonomy" id="317619"/>
    <lineage>
        <taxon>Bacteria</taxon>
        <taxon>Bacillati</taxon>
        <taxon>Cyanobacteriota</taxon>
        <taxon>Cyanophyceae</taxon>
        <taxon>Prochlorotrichales</taxon>
        <taxon>Prochlorotrichaceae</taxon>
        <taxon>Prochlorothrix</taxon>
    </lineage>
</organism>
<dbReference type="PANTHER" id="PTHR30024:SF7">
    <property type="entry name" value="NITRATE_NITRITE BINDING PROTEIN NRTA"/>
    <property type="match status" value="1"/>
</dbReference>
<keyword evidence="6" id="KW-0406">Ion transport</keyword>
<keyword evidence="4" id="KW-0997">Cell inner membrane</keyword>
<dbReference type="PROSITE" id="PS51318">
    <property type="entry name" value="TAT"/>
    <property type="match status" value="1"/>
</dbReference>
<comment type="caution">
    <text evidence="11">The sequence shown here is derived from an EMBL/GenBank/DDBJ whole genome shotgun (WGS) entry which is preliminary data.</text>
</comment>
<keyword evidence="7" id="KW-0472">Membrane</keyword>
<evidence type="ECO:0000256" key="3">
    <source>
        <dbReference type="ARBA" id="ARBA00022475"/>
    </source>
</evidence>
<evidence type="ECO:0000256" key="1">
    <source>
        <dbReference type="ARBA" id="ARBA00004533"/>
    </source>
</evidence>
<dbReference type="PANTHER" id="PTHR30024">
    <property type="entry name" value="ALIPHATIC SULFONATES-BINDING PROTEIN-RELATED"/>
    <property type="match status" value="1"/>
</dbReference>
<dbReference type="GO" id="GO:0005886">
    <property type="term" value="C:plasma membrane"/>
    <property type="evidence" value="ECO:0007669"/>
    <property type="project" value="UniProtKB-SubCell"/>
</dbReference>
<protein>
    <submittedName>
        <fullName evidence="11">Bicarbonate-binding protein</fullName>
    </submittedName>
</protein>
<proteinExistence type="inferred from homology"/>
<dbReference type="eggNOG" id="COG0715">
    <property type="taxonomic scope" value="Bacteria"/>
</dbReference>
<evidence type="ECO:0000256" key="2">
    <source>
        <dbReference type="ARBA" id="ARBA00022448"/>
    </source>
</evidence>
<dbReference type="EMBL" id="AJTX02000004">
    <property type="protein sequence ID" value="KKJ00405.1"/>
    <property type="molecule type" value="Genomic_DNA"/>
</dbReference>
<dbReference type="GO" id="GO:0006811">
    <property type="term" value="P:monoatomic ion transport"/>
    <property type="evidence" value="ECO:0007669"/>
    <property type="project" value="UniProtKB-KW"/>
</dbReference>
<evidence type="ECO:0000256" key="6">
    <source>
        <dbReference type="ARBA" id="ARBA00023065"/>
    </source>
</evidence>
<sequence>MTPLSRRNFLITAGASTATTLLLNACSPTSTSPTPEATTTPASGNSAAPSPVAALDTPEVTTAKLGFIALTDAAPLIIAKEKGIFAKYGMPDVDVSKQASWGATRDNLVLGSAGGGIDGAHILTPMPYLMTAGIVTDGKPLPMYILARLNVNGQGILLSNAYKDLKIGLDSSPLKEAFAQAKAGGKDIKVAMTFPGGTHDCWIRYWLAAGGIDPDNDISTIVVPPPQMVANMKVDAMEAFCVGEPWPLQTVNQAIGYGALTTGELWKDHPEKAFGMRADWVDANPKATQALIMAVQEAQIWCDMPENKDEMCNILAKREWFKVPVEDILDRSKGIFDFGSGRTLDDPTLMQTYWDRSASYPFKSHDLWFLTENIRWGYLKPDTDTKALVDQVNREDLWQAAAKALGQDAAIPASSSRGIETFFDGVTFDPENPNAYLSSLKIKKV</sequence>
<dbReference type="AlphaFoldDB" id="A0A0M2PW54"/>
<evidence type="ECO:0000313" key="12">
    <source>
        <dbReference type="Proteomes" id="UP000034681"/>
    </source>
</evidence>
<feature type="signal peptide" evidence="10">
    <location>
        <begin position="1"/>
        <end position="25"/>
    </location>
</feature>
<dbReference type="STRING" id="317619.GCA_000332315_01239"/>
<feature type="region of interest" description="Disordered" evidence="9">
    <location>
        <begin position="26"/>
        <end position="53"/>
    </location>
</feature>
<feature type="chain" id="PRO_5005639536" evidence="10">
    <location>
        <begin position="26"/>
        <end position="445"/>
    </location>
</feature>
<evidence type="ECO:0000256" key="7">
    <source>
        <dbReference type="ARBA" id="ARBA00023136"/>
    </source>
</evidence>
<comment type="similarity">
    <text evidence="8">Belongs to the CmpA/NrtA family.</text>
</comment>
<dbReference type="CDD" id="cd13553">
    <property type="entry name" value="PBP2_NrtA_CpmA_like"/>
    <property type="match status" value="1"/>
</dbReference>
<keyword evidence="3" id="KW-1003">Cell membrane</keyword>
<dbReference type="Proteomes" id="UP000034681">
    <property type="component" value="Unassembled WGS sequence"/>
</dbReference>
<dbReference type="InterPro" id="IPR006311">
    <property type="entry name" value="TAT_signal"/>
</dbReference>
<keyword evidence="12" id="KW-1185">Reference proteome</keyword>
<dbReference type="InterPro" id="IPR044527">
    <property type="entry name" value="NrtA/CpmA_ABC-bd_dom"/>
</dbReference>
<dbReference type="RefSeq" id="WP_017711817.1">
    <property type="nucleotide sequence ID" value="NZ_KB235933.1"/>
</dbReference>
<evidence type="ECO:0000256" key="4">
    <source>
        <dbReference type="ARBA" id="ARBA00022519"/>
    </source>
</evidence>
<evidence type="ECO:0000256" key="8">
    <source>
        <dbReference type="ARBA" id="ARBA00024031"/>
    </source>
</evidence>
<dbReference type="SUPFAM" id="SSF53850">
    <property type="entry name" value="Periplasmic binding protein-like II"/>
    <property type="match status" value="1"/>
</dbReference>
<evidence type="ECO:0000256" key="10">
    <source>
        <dbReference type="SAM" id="SignalP"/>
    </source>
</evidence>
<dbReference type="OrthoDB" id="568193at2"/>
<accession>A0A0M2PW54</accession>
<evidence type="ECO:0000313" key="11">
    <source>
        <dbReference type="EMBL" id="KKJ00405.1"/>
    </source>
</evidence>
<name>A0A0M2PW54_PROHO</name>
<gene>
    <name evidence="11" type="ORF">PROH_12240</name>
</gene>
<evidence type="ECO:0000256" key="5">
    <source>
        <dbReference type="ARBA" id="ARBA00022729"/>
    </source>
</evidence>
<reference evidence="11" key="1">
    <citation type="submission" date="2012-04" db="EMBL/GenBank/DDBJ databases">
        <authorList>
            <person name="Borisov I.G."/>
            <person name="Ivanikova N.V."/>
            <person name="Pinevich A.V."/>
        </authorList>
    </citation>
    <scope>NUCLEOTIDE SEQUENCE [LARGE SCALE GENOMIC DNA]</scope>
    <source>
        <strain evidence="11">CALU 1027</strain>
    </source>
</reference>
<keyword evidence="5 10" id="KW-0732">Signal</keyword>
<evidence type="ECO:0000256" key="9">
    <source>
        <dbReference type="SAM" id="MobiDB-lite"/>
    </source>
</evidence>
<feature type="compositionally biased region" description="Low complexity" evidence="9">
    <location>
        <begin position="26"/>
        <end position="43"/>
    </location>
</feature>
<keyword evidence="2" id="KW-0813">Transport</keyword>
<dbReference type="Pfam" id="PF13379">
    <property type="entry name" value="NMT1_2"/>
    <property type="match status" value="1"/>
</dbReference>
<dbReference type="Gene3D" id="3.40.190.10">
    <property type="entry name" value="Periplasmic binding protein-like II"/>
    <property type="match status" value="2"/>
</dbReference>